<protein>
    <recommendedName>
        <fullName evidence="3">Nudix hydrolase domain-containing protein</fullName>
    </recommendedName>
</protein>
<evidence type="ECO:0000256" key="2">
    <source>
        <dbReference type="SAM" id="MobiDB-lite"/>
    </source>
</evidence>
<dbReference type="GO" id="GO:0016787">
    <property type="term" value="F:hydrolase activity"/>
    <property type="evidence" value="ECO:0007669"/>
    <property type="project" value="UniProtKB-KW"/>
</dbReference>
<comment type="caution">
    <text evidence="4">The sequence shown here is derived from an EMBL/GenBank/DDBJ whole genome shotgun (WGS) entry which is preliminary data.</text>
</comment>
<dbReference type="PROSITE" id="PS51462">
    <property type="entry name" value="NUDIX"/>
    <property type="match status" value="1"/>
</dbReference>
<dbReference type="Pfam" id="PF00293">
    <property type="entry name" value="NUDIX"/>
    <property type="match status" value="1"/>
</dbReference>
<evidence type="ECO:0000313" key="5">
    <source>
        <dbReference type="Proteomes" id="UP000322899"/>
    </source>
</evidence>
<dbReference type="Gene3D" id="3.90.79.10">
    <property type="entry name" value="Nucleoside Triphosphate Pyrophosphohydrolase"/>
    <property type="match status" value="1"/>
</dbReference>
<evidence type="ECO:0000256" key="1">
    <source>
        <dbReference type="ARBA" id="ARBA00022801"/>
    </source>
</evidence>
<name>A0A5A8DYT8_CAFRO</name>
<dbReference type="SUPFAM" id="SSF55811">
    <property type="entry name" value="Nudix"/>
    <property type="match status" value="1"/>
</dbReference>
<reference evidence="4 5" key="1">
    <citation type="submission" date="2019-07" db="EMBL/GenBank/DDBJ databases">
        <title>Genomes of Cafeteria roenbergensis.</title>
        <authorList>
            <person name="Fischer M.G."/>
            <person name="Hackl T."/>
            <person name="Roman M."/>
        </authorList>
    </citation>
    <scope>NUCLEOTIDE SEQUENCE [LARGE SCALE GENOMIC DNA]</scope>
    <source>
        <strain evidence="4 5">E4-10P</strain>
    </source>
</reference>
<evidence type="ECO:0000313" key="4">
    <source>
        <dbReference type="EMBL" id="KAA0170636.1"/>
    </source>
</evidence>
<sequence length="244" mass="25163">MDPDTGRAQQNASADNCLGLRRRPGHGSLGSAQGTLSSYQSPDWGRGRFGRGCALVNASGANSSASNPAPRSLLLIERGGKPFLGHWALPGGFVDEHEDLNHAAKRELVEETGATGLPLAQLGAYGAPGRDPRGHTVTVAYLCVTDRDVAVKAADDAAKAEWHAVDALPDLAFDHGTIVADALDAAARAVRPGSEAFVAAAMAALCPVSIRDDAARRSALATVLAAAGVALRAKSEARPETLSE</sequence>
<dbReference type="InterPro" id="IPR015797">
    <property type="entry name" value="NUDIX_hydrolase-like_dom_sf"/>
</dbReference>
<dbReference type="PANTHER" id="PTHR43736">
    <property type="entry name" value="ADP-RIBOSE PYROPHOSPHATASE"/>
    <property type="match status" value="1"/>
</dbReference>
<accession>A0A5A8DYT8</accession>
<dbReference type="PROSITE" id="PS00893">
    <property type="entry name" value="NUDIX_BOX"/>
    <property type="match status" value="1"/>
</dbReference>
<feature type="compositionally biased region" description="Polar residues" evidence="2">
    <location>
        <begin position="30"/>
        <end position="41"/>
    </location>
</feature>
<dbReference type="AlphaFoldDB" id="A0A5A8DYT8"/>
<dbReference type="InterPro" id="IPR000086">
    <property type="entry name" value="NUDIX_hydrolase_dom"/>
</dbReference>
<feature type="region of interest" description="Disordered" evidence="2">
    <location>
        <begin position="1"/>
        <end position="43"/>
    </location>
</feature>
<gene>
    <name evidence="4" type="ORF">FNF27_06524</name>
</gene>
<keyword evidence="1" id="KW-0378">Hydrolase</keyword>
<evidence type="ECO:0000259" key="3">
    <source>
        <dbReference type="PROSITE" id="PS51462"/>
    </source>
</evidence>
<dbReference type="OrthoDB" id="447842at2759"/>
<dbReference type="InterPro" id="IPR020084">
    <property type="entry name" value="NUDIX_hydrolase_CS"/>
</dbReference>
<proteinExistence type="predicted"/>
<organism evidence="4 5">
    <name type="scientific">Cafeteria roenbergensis</name>
    <name type="common">Marine flagellate</name>
    <dbReference type="NCBI Taxonomy" id="33653"/>
    <lineage>
        <taxon>Eukaryota</taxon>
        <taxon>Sar</taxon>
        <taxon>Stramenopiles</taxon>
        <taxon>Bigyra</taxon>
        <taxon>Opalozoa</taxon>
        <taxon>Bicosoecida</taxon>
        <taxon>Cafeteriaceae</taxon>
        <taxon>Cafeteria</taxon>
    </lineage>
</organism>
<dbReference type="Proteomes" id="UP000322899">
    <property type="component" value="Unassembled WGS sequence"/>
</dbReference>
<dbReference type="PANTHER" id="PTHR43736:SF5">
    <property type="entry name" value="NUDIX HYDROLASE DOMAIN-CONTAINING PROTEIN"/>
    <property type="match status" value="1"/>
</dbReference>
<dbReference type="CDD" id="cd18873">
    <property type="entry name" value="NUDIX_NadM_like"/>
    <property type="match status" value="1"/>
</dbReference>
<dbReference type="EMBL" id="VLTO01000059">
    <property type="protein sequence ID" value="KAA0170636.1"/>
    <property type="molecule type" value="Genomic_DNA"/>
</dbReference>
<feature type="domain" description="Nudix hydrolase" evidence="3">
    <location>
        <begin position="46"/>
        <end position="187"/>
    </location>
</feature>